<dbReference type="Pfam" id="PF05168">
    <property type="entry name" value="HEPN"/>
    <property type="match status" value="1"/>
</dbReference>
<organism evidence="2 3">
    <name type="scientific">Brevibacterium samyangense</name>
    <dbReference type="NCBI Taxonomy" id="366888"/>
    <lineage>
        <taxon>Bacteria</taxon>
        <taxon>Bacillati</taxon>
        <taxon>Actinomycetota</taxon>
        <taxon>Actinomycetes</taxon>
        <taxon>Micrococcales</taxon>
        <taxon>Brevibacteriaceae</taxon>
        <taxon>Brevibacterium</taxon>
    </lineage>
</organism>
<feature type="domain" description="HEPN" evidence="1">
    <location>
        <begin position="25"/>
        <end position="139"/>
    </location>
</feature>
<dbReference type="EMBL" id="BAAANO010000010">
    <property type="protein sequence ID" value="GAA2004152.1"/>
    <property type="molecule type" value="Genomic_DNA"/>
</dbReference>
<sequence>MTDTIAEMLANRRLERVARNADQAETMITTAEKHLRTARMIAEIEDHAMAFTAAYDGARKSLAAVLALEGLRIRPVGGAHRNTGVAASAFVEDGSLRDFDWMRQIRNATEYPDDTRPEATRQDVEEAISAAEAIIAACARYVLARR</sequence>
<accession>A0ABN2TBH2</accession>
<proteinExistence type="predicted"/>
<evidence type="ECO:0000313" key="3">
    <source>
        <dbReference type="Proteomes" id="UP001500755"/>
    </source>
</evidence>
<evidence type="ECO:0000313" key="2">
    <source>
        <dbReference type="EMBL" id="GAA2004152.1"/>
    </source>
</evidence>
<evidence type="ECO:0000259" key="1">
    <source>
        <dbReference type="Pfam" id="PF05168"/>
    </source>
</evidence>
<keyword evidence="3" id="KW-1185">Reference proteome</keyword>
<comment type="caution">
    <text evidence="2">The sequence shown here is derived from an EMBL/GenBank/DDBJ whole genome shotgun (WGS) entry which is preliminary data.</text>
</comment>
<dbReference type="SUPFAM" id="SSF81593">
    <property type="entry name" value="Nucleotidyltransferase substrate binding subunit/domain"/>
    <property type="match status" value="1"/>
</dbReference>
<reference evidence="2 3" key="1">
    <citation type="journal article" date="2019" name="Int. J. Syst. Evol. Microbiol.">
        <title>The Global Catalogue of Microorganisms (GCM) 10K type strain sequencing project: providing services to taxonomists for standard genome sequencing and annotation.</title>
        <authorList>
            <consortium name="The Broad Institute Genomics Platform"/>
            <consortium name="The Broad Institute Genome Sequencing Center for Infectious Disease"/>
            <person name="Wu L."/>
            <person name="Ma J."/>
        </authorList>
    </citation>
    <scope>NUCLEOTIDE SEQUENCE [LARGE SCALE GENOMIC DNA]</scope>
    <source>
        <strain evidence="2 3">JCM 14546</strain>
    </source>
</reference>
<name>A0ABN2TBH2_9MICO</name>
<protein>
    <recommendedName>
        <fullName evidence="1">HEPN domain-containing protein</fullName>
    </recommendedName>
</protein>
<dbReference type="RefSeq" id="WP_344307862.1">
    <property type="nucleotide sequence ID" value="NZ_BAAANO010000010.1"/>
</dbReference>
<dbReference type="Proteomes" id="UP001500755">
    <property type="component" value="Unassembled WGS sequence"/>
</dbReference>
<gene>
    <name evidence="2" type="ORF">GCM10009755_11830</name>
</gene>
<dbReference type="InterPro" id="IPR007842">
    <property type="entry name" value="HEPN_dom"/>
</dbReference>
<dbReference type="Gene3D" id="1.20.120.330">
    <property type="entry name" value="Nucleotidyltransferases domain 2"/>
    <property type="match status" value="1"/>
</dbReference>